<dbReference type="RNAct" id="A0A0A6YWW8">
    <property type="molecule type" value="protein"/>
</dbReference>
<keyword evidence="1" id="KW-0732">Signal</keyword>
<feature type="chain" id="PRO_5002034100" evidence="1">
    <location>
        <begin position="19"/>
        <end position="100"/>
    </location>
</feature>
<name>A0A0A6YWW8_MOUSE</name>
<evidence type="ECO:0000313" key="4">
    <source>
        <dbReference type="Proteomes" id="UP000000589"/>
    </source>
</evidence>
<dbReference type="Ensembl" id="ENSMUST00000192603.2">
    <property type="protein sequence ID" value="ENSMUSP00000141735.2"/>
    <property type="gene ID" value="ENSMUSG00000103392.2"/>
</dbReference>
<dbReference type="ProteomicsDB" id="327164"/>
<reference evidence="2 4" key="2">
    <citation type="journal article" date="2011" name="PLoS Biol.">
        <title>Modernizing reference genome assemblies.</title>
        <authorList>
            <person name="Church D.M."/>
            <person name="Schneider V.A."/>
            <person name="Graves T."/>
            <person name="Auger K."/>
            <person name="Cunningham F."/>
            <person name="Bouk N."/>
            <person name="Chen H.C."/>
            <person name="Agarwala R."/>
            <person name="McLaren W.M."/>
            <person name="Ritchie G.R."/>
            <person name="Albracht D."/>
            <person name="Kremitzki M."/>
            <person name="Rock S."/>
            <person name="Kotkiewicz H."/>
            <person name="Kremitzki C."/>
            <person name="Wollam A."/>
            <person name="Trani L."/>
            <person name="Fulton L."/>
            <person name="Fulton R."/>
            <person name="Matthews L."/>
            <person name="Whitehead S."/>
            <person name="Chow W."/>
            <person name="Torrance J."/>
            <person name="Dunn M."/>
            <person name="Harden G."/>
            <person name="Threadgold G."/>
            <person name="Wood J."/>
            <person name="Collins J."/>
            <person name="Heath P."/>
            <person name="Griffiths G."/>
            <person name="Pelan S."/>
            <person name="Grafham D."/>
            <person name="Eichler E.E."/>
            <person name="Weinstock G."/>
            <person name="Mardis E.R."/>
            <person name="Wilson R.K."/>
            <person name="Howe K."/>
            <person name="Flicek P."/>
            <person name="Hubbard T."/>
        </authorList>
    </citation>
    <scope>NUCLEOTIDE SEQUENCE [LARGE SCALE GENOMIC DNA]</scope>
    <source>
        <strain evidence="2 4">C57BL/6J</strain>
    </source>
</reference>
<dbReference type="MGI" id="MGI:5611531">
    <property type="gene designation" value="Gm38303"/>
</dbReference>
<proteinExistence type="predicted"/>
<dbReference type="AGR" id="MGI:5611531"/>
<evidence type="ECO:0000313" key="3">
    <source>
        <dbReference type="MGI" id="MGI:5611531"/>
    </source>
</evidence>
<keyword evidence="4" id="KW-1185">Reference proteome</keyword>
<dbReference type="VEuPathDB" id="HostDB:ENSMUSG00000103392"/>
<evidence type="ECO:0000313" key="2">
    <source>
        <dbReference type="Ensembl" id="ENSMUSP00000141735.2"/>
    </source>
</evidence>
<feature type="signal peptide" evidence="1">
    <location>
        <begin position="1"/>
        <end position="18"/>
    </location>
</feature>
<dbReference type="Bgee" id="ENSMUSG00000103392">
    <property type="expression patterns" value="Expressed in mesodermal cell in embryo and 14 other cell types or tissues"/>
</dbReference>
<accession>A0A0A6YWW8</accession>
<reference evidence="2" key="4">
    <citation type="submission" date="2025-09" db="UniProtKB">
        <authorList>
            <consortium name="Ensembl"/>
        </authorList>
    </citation>
    <scope>IDENTIFICATION</scope>
    <source>
        <strain evidence="2">C57BL/6J</strain>
    </source>
</reference>
<protein>
    <submittedName>
        <fullName evidence="2">Predicted gene, 38303</fullName>
    </submittedName>
</protein>
<reference evidence="2 4" key="1">
    <citation type="journal article" date="2009" name="PLoS Biol.">
        <title>Lineage-specific biology revealed by a finished genome assembly of the mouse.</title>
        <authorList>
            <consortium name="Mouse Genome Sequencing Consortium"/>
            <person name="Church D.M."/>
            <person name="Goodstadt L."/>
            <person name="Hillier L.W."/>
            <person name="Zody M.C."/>
            <person name="Goldstein S."/>
            <person name="She X."/>
            <person name="Bult C.J."/>
            <person name="Agarwala R."/>
            <person name="Cherry J.L."/>
            <person name="DiCuccio M."/>
            <person name="Hlavina W."/>
            <person name="Kapustin Y."/>
            <person name="Meric P."/>
            <person name="Maglott D."/>
            <person name="Birtle Z."/>
            <person name="Marques A.C."/>
            <person name="Graves T."/>
            <person name="Zhou S."/>
            <person name="Teague B."/>
            <person name="Potamousis K."/>
            <person name="Churas C."/>
            <person name="Place M."/>
            <person name="Herschleb J."/>
            <person name="Runnheim R."/>
            <person name="Forrest D."/>
            <person name="Amos-Landgraf J."/>
            <person name="Schwartz D.C."/>
            <person name="Cheng Z."/>
            <person name="Lindblad-Toh K."/>
            <person name="Eichler E.E."/>
            <person name="Ponting C.P."/>
        </authorList>
    </citation>
    <scope>NUCLEOTIDE SEQUENCE [LARGE SCALE GENOMIC DNA]</scope>
    <source>
        <strain evidence="2 4">C57BL/6J</strain>
    </source>
</reference>
<evidence type="ECO:0000256" key="1">
    <source>
        <dbReference type="SAM" id="SignalP"/>
    </source>
</evidence>
<reference evidence="2" key="3">
    <citation type="submission" date="2025-08" db="UniProtKB">
        <authorList>
            <consortium name="Ensembl"/>
        </authorList>
    </citation>
    <scope>IDENTIFICATION</scope>
    <source>
        <strain evidence="2">C57BL/6J</strain>
    </source>
</reference>
<sequence>MSGNFFIFLLLLVTPGEAKKSFLSFLNIQNTEMLSFTRTEENIVVRSSYKDKQPHSSYLLVKLEDPKVLQLGRRRSSQSSPRGSLTPLMERLTSCIGFPL</sequence>
<gene>
    <name evidence="2 3" type="primary">Gm38303</name>
</gene>
<organism evidence="2 4">
    <name type="scientific">Mus musculus</name>
    <name type="common">Mouse</name>
    <dbReference type="NCBI Taxonomy" id="10090"/>
    <lineage>
        <taxon>Eukaryota</taxon>
        <taxon>Metazoa</taxon>
        <taxon>Chordata</taxon>
        <taxon>Craniata</taxon>
        <taxon>Vertebrata</taxon>
        <taxon>Euteleostomi</taxon>
        <taxon>Mammalia</taxon>
        <taxon>Eutheria</taxon>
        <taxon>Euarchontoglires</taxon>
        <taxon>Glires</taxon>
        <taxon>Rodentia</taxon>
        <taxon>Myomorpha</taxon>
        <taxon>Muroidea</taxon>
        <taxon>Muridae</taxon>
        <taxon>Murinae</taxon>
        <taxon>Mus</taxon>
        <taxon>Mus</taxon>
    </lineage>
</organism>
<dbReference type="HOGENOM" id="CLU_2305119_0_0_1"/>
<dbReference type="Proteomes" id="UP000000589">
    <property type="component" value="Chromosome 3"/>
</dbReference>
<dbReference type="AlphaFoldDB" id="A0A0A6YWW8"/>